<name>A0ABW4HMA7_9FLAO</name>
<dbReference type="EMBL" id="JBHUDZ010000018">
    <property type="protein sequence ID" value="MFD1605974.1"/>
    <property type="molecule type" value="Genomic_DNA"/>
</dbReference>
<organism evidence="1 2">
    <name type="scientific">Flavobacterium artemisiae</name>
    <dbReference type="NCBI Taxonomy" id="2126556"/>
    <lineage>
        <taxon>Bacteria</taxon>
        <taxon>Pseudomonadati</taxon>
        <taxon>Bacteroidota</taxon>
        <taxon>Flavobacteriia</taxon>
        <taxon>Flavobacteriales</taxon>
        <taxon>Flavobacteriaceae</taxon>
        <taxon>Flavobacterium</taxon>
    </lineage>
</organism>
<accession>A0ABW4HMA7</accession>
<evidence type="ECO:0000313" key="2">
    <source>
        <dbReference type="Proteomes" id="UP001597138"/>
    </source>
</evidence>
<dbReference type="RefSeq" id="WP_379813787.1">
    <property type="nucleotide sequence ID" value="NZ_JBHUDZ010000018.1"/>
</dbReference>
<dbReference type="Proteomes" id="UP001597138">
    <property type="component" value="Unassembled WGS sequence"/>
</dbReference>
<sequence length="130" mass="14532">MKKLVFLTMLITIVYSCNNDNLESNQEEDGAKLEKMHSEIITLSLANSQSCTNSEDWDFTGIGSRACGGFQAYIIYSKKIDTTQFLKKVKDYTDAQAAYNKKWGIASVCSVEIPPKKIECVDGKPKAVYN</sequence>
<evidence type="ECO:0000313" key="1">
    <source>
        <dbReference type="EMBL" id="MFD1605974.1"/>
    </source>
</evidence>
<evidence type="ECO:0008006" key="3">
    <source>
        <dbReference type="Google" id="ProtNLM"/>
    </source>
</evidence>
<dbReference type="PROSITE" id="PS51257">
    <property type="entry name" value="PROKAR_LIPOPROTEIN"/>
    <property type="match status" value="1"/>
</dbReference>
<gene>
    <name evidence="1" type="ORF">ACFSC2_24760</name>
</gene>
<reference evidence="2" key="1">
    <citation type="journal article" date="2019" name="Int. J. Syst. Evol. Microbiol.">
        <title>The Global Catalogue of Microorganisms (GCM) 10K type strain sequencing project: providing services to taxonomists for standard genome sequencing and annotation.</title>
        <authorList>
            <consortium name="The Broad Institute Genomics Platform"/>
            <consortium name="The Broad Institute Genome Sequencing Center for Infectious Disease"/>
            <person name="Wu L."/>
            <person name="Ma J."/>
        </authorList>
    </citation>
    <scope>NUCLEOTIDE SEQUENCE [LARGE SCALE GENOMIC DNA]</scope>
    <source>
        <strain evidence="2">CCUG 70865</strain>
    </source>
</reference>
<proteinExistence type="predicted"/>
<keyword evidence="2" id="KW-1185">Reference proteome</keyword>
<comment type="caution">
    <text evidence="1">The sequence shown here is derived from an EMBL/GenBank/DDBJ whole genome shotgun (WGS) entry which is preliminary data.</text>
</comment>
<protein>
    <recommendedName>
        <fullName evidence="3">Lipoprotein</fullName>
    </recommendedName>
</protein>